<feature type="region of interest" description="Disordered" evidence="1">
    <location>
        <begin position="164"/>
        <end position="212"/>
    </location>
</feature>
<feature type="compositionally biased region" description="Low complexity" evidence="1">
    <location>
        <begin position="178"/>
        <end position="190"/>
    </location>
</feature>
<feature type="compositionally biased region" description="Low complexity" evidence="1">
    <location>
        <begin position="46"/>
        <end position="56"/>
    </location>
</feature>
<reference evidence="2" key="1">
    <citation type="submission" date="2021-02" db="EMBL/GenBank/DDBJ databases">
        <title>First Annotated Genome of the Yellow-green Alga Tribonema minus.</title>
        <authorList>
            <person name="Mahan K.M."/>
        </authorList>
    </citation>
    <scope>NUCLEOTIDE SEQUENCE</scope>
    <source>
        <strain evidence="2">UTEX B ZZ1240</strain>
    </source>
</reference>
<feature type="compositionally biased region" description="Acidic residues" evidence="1">
    <location>
        <begin position="191"/>
        <end position="205"/>
    </location>
</feature>
<evidence type="ECO:0000313" key="3">
    <source>
        <dbReference type="Proteomes" id="UP000664859"/>
    </source>
</evidence>
<name>A0A835YVZ7_9STRA</name>
<accession>A0A835YVZ7</accession>
<dbReference type="EMBL" id="JAFCMP010000237">
    <property type="protein sequence ID" value="KAG5182521.1"/>
    <property type="molecule type" value="Genomic_DNA"/>
</dbReference>
<comment type="caution">
    <text evidence="2">The sequence shown here is derived from an EMBL/GenBank/DDBJ whole genome shotgun (WGS) entry which is preliminary data.</text>
</comment>
<gene>
    <name evidence="2" type="ORF">JKP88DRAFT_318684</name>
</gene>
<dbReference type="AlphaFoldDB" id="A0A835YVZ7"/>
<evidence type="ECO:0000313" key="2">
    <source>
        <dbReference type="EMBL" id="KAG5182521.1"/>
    </source>
</evidence>
<evidence type="ECO:0000256" key="1">
    <source>
        <dbReference type="SAM" id="MobiDB-lite"/>
    </source>
</evidence>
<feature type="compositionally biased region" description="Basic and acidic residues" evidence="1">
    <location>
        <begin position="36"/>
        <end position="45"/>
    </location>
</feature>
<keyword evidence="3" id="KW-1185">Reference proteome</keyword>
<protein>
    <submittedName>
        <fullName evidence="2">Uncharacterized protein</fullName>
    </submittedName>
</protein>
<feature type="region of interest" description="Disordered" evidence="1">
    <location>
        <begin position="36"/>
        <end position="56"/>
    </location>
</feature>
<proteinExistence type="predicted"/>
<sequence length="212" mass="23953">MGDGALMSARDRTQGLSLAQQRRAIMVQLAELLQKEEQQEQRQHQEQQCQQQQCQQHEQQQQHLLEENRQQRLTIGDLQLENGRQQQRLRQLEEDNQRQRAASKQQQGRLHELEEENRELRVTIANQRRASTGKQQQCDGDCSVDDHSIHSLDVDAIIDSVSQEVAENSCHESETHTDAGAACSSGLDAGDSSDADSDYGEDESEVLPVAAE</sequence>
<organism evidence="2 3">
    <name type="scientific">Tribonema minus</name>
    <dbReference type="NCBI Taxonomy" id="303371"/>
    <lineage>
        <taxon>Eukaryota</taxon>
        <taxon>Sar</taxon>
        <taxon>Stramenopiles</taxon>
        <taxon>Ochrophyta</taxon>
        <taxon>PX clade</taxon>
        <taxon>Xanthophyceae</taxon>
        <taxon>Tribonematales</taxon>
        <taxon>Tribonemataceae</taxon>
        <taxon>Tribonema</taxon>
    </lineage>
</organism>
<feature type="region of interest" description="Disordered" evidence="1">
    <location>
        <begin position="91"/>
        <end position="116"/>
    </location>
</feature>
<dbReference type="Proteomes" id="UP000664859">
    <property type="component" value="Unassembled WGS sequence"/>
</dbReference>